<accession>A0A502CK01</accession>
<dbReference type="GO" id="GO:0006508">
    <property type="term" value="P:proteolysis"/>
    <property type="evidence" value="ECO:0007669"/>
    <property type="project" value="UniProtKB-KW"/>
</dbReference>
<protein>
    <submittedName>
        <fullName evidence="3">CPBP family intramembrane metalloprotease</fullName>
    </submittedName>
</protein>
<dbReference type="OrthoDB" id="7632478at2"/>
<keyword evidence="1" id="KW-0472">Membrane</keyword>
<reference evidence="3 4" key="1">
    <citation type="journal article" date="2019" name="Environ. Microbiol.">
        <title>Species interactions and distinct microbial communities in high Arctic permafrost affected cryosols are associated with the CH4 and CO2 gas fluxes.</title>
        <authorList>
            <person name="Altshuler I."/>
            <person name="Hamel J."/>
            <person name="Turney S."/>
            <person name="Magnuson E."/>
            <person name="Levesque R."/>
            <person name="Greer C."/>
            <person name="Whyte L.G."/>
        </authorList>
    </citation>
    <scope>NUCLEOTIDE SEQUENCE [LARGE SCALE GENOMIC DNA]</scope>
    <source>
        <strain evidence="3 4">S5.1</strain>
    </source>
</reference>
<feature type="transmembrane region" description="Helical" evidence="1">
    <location>
        <begin position="54"/>
        <end position="78"/>
    </location>
</feature>
<feature type="transmembrane region" description="Helical" evidence="1">
    <location>
        <begin position="201"/>
        <end position="229"/>
    </location>
</feature>
<keyword evidence="3" id="KW-0482">Metalloprotease</keyword>
<keyword evidence="4" id="KW-1185">Reference proteome</keyword>
<name>A0A502CK01_9SPHN</name>
<feature type="domain" description="CAAX prenyl protease 2/Lysostaphin resistance protein A-like" evidence="2">
    <location>
        <begin position="142"/>
        <end position="231"/>
    </location>
</feature>
<evidence type="ECO:0000259" key="2">
    <source>
        <dbReference type="Pfam" id="PF02517"/>
    </source>
</evidence>
<dbReference type="RefSeq" id="WP_140871965.1">
    <property type="nucleotide sequence ID" value="NZ_RCZK01000008.1"/>
</dbReference>
<evidence type="ECO:0000256" key="1">
    <source>
        <dbReference type="SAM" id="Phobius"/>
    </source>
</evidence>
<organism evidence="3 4">
    <name type="scientific">Sphingomonas oligophenolica</name>
    <dbReference type="NCBI Taxonomy" id="301154"/>
    <lineage>
        <taxon>Bacteria</taxon>
        <taxon>Pseudomonadati</taxon>
        <taxon>Pseudomonadota</taxon>
        <taxon>Alphaproteobacteria</taxon>
        <taxon>Sphingomonadales</taxon>
        <taxon>Sphingomonadaceae</taxon>
        <taxon>Sphingomonas</taxon>
    </lineage>
</organism>
<gene>
    <name evidence="3" type="ORF">EAH84_11150</name>
</gene>
<feature type="transmembrane region" description="Helical" evidence="1">
    <location>
        <begin position="143"/>
        <end position="161"/>
    </location>
</feature>
<dbReference type="EMBL" id="RCZK01000008">
    <property type="protein sequence ID" value="TPG12031.1"/>
    <property type="molecule type" value="Genomic_DNA"/>
</dbReference>
<feature type="transmembrane region" description="Helical" evidence="1">
    <location>
        <begin position="167"/>
        <end position="189"/>
    </location>
</feature>
<dbReference type="GO" id="GO:0008237">
    <property type="term" value="F:metallopeptidase activity"/>
    <property type="evidence" value="ECO:0007669"/>
    <property type="project" value="UniProtKB-KW"/>
</dbReference>
<keyword evidence="3" id="KW-0645">Protease</keyword>
<dbReference type="Pfam" id="PF02517">
    <property type="entry name" value="Rce1-like"/>
    <property type="match status" value="1"/>
</dbReference>
<dbReference type="GO" id="GO:0004175">
    <property type="term" value="F:endopeptidase activity"/>
    <property type="evidence" value="ECO:0007669"/>
    <property type="project" value="UniProtKB-ARBA"/>
</dbReference>
<keyword evidence="1" id="KW-0812">Transmembrane</keyword>
<keyword evidence="1" id="KW-1133">Transmembrane helix</keyword>
<dbReference type="AlphaFoldDB" id="A0A502CK01"/>
<feature type="transmembrane region" description="Helical" evidence="1">
    <location>
        <begin position="98"/>
        <end position="117"/>
    </location>
</feature>
<evidence type="ECO:0000313" key="3">
    <source>
        <dbReference type="EMBL" id="TPG12031.1"/>
    </source>
</evidence>
<dbReference type="GO" id="GO:0080120">
    <property type="term" value="P:CAAX-box protein maturation"/>
    <property type="evidence" value="ECO:0007669"/>
    <property type="project" value="UniProtKB-ARBA"/>
</dbReference>
<sequence>MIPGVVLPLVLLAGALASYWAFLRGDFQSWPVVARWLCAGTRVRFFALWCVRALVLFGLVGVAGLVLAGHAGAIWTLPPDLAPARAIVFAWIGDGRDFPVGWMILALFGGGAIGGLVDRLRRGRKPWMFGDITRVMPRHRGELVWGAAMAIVAGTAEEIFFRLLVPLLVTLVTGEPLVGFAVAIALFAGAHRYQGWQGVTATAFVGLLLSVLYLMTGALWVAMLVHVVIDLNGLVLRPIMAGAGGVSSSAATRF</sequence>
<proteinExistence type="predicted"/>
<dbReference type="Proteomes" id="UP000318413">
    <property type="component" value="Unassembled WGS sequence"/>
</dbReference>
<keyword evidence="3" id="KW-0378">Hydrolase</keyword>
<evidence type="ECO:0000313" key="4">
    <source>
        <dbReference type="Proteomes" id="UP000318413"/>
    </source>
</evidence>
<comment type="caution">
    <text evidence="3">The sequence shown here is derived from an EMBL/GenBank/DDBJ whole genome shotgun (WGS) entry which is preliminary data.</text>
</comment>
<dbReference type="InterPro" id="IPR003675">
    <property type="entry name" value="Rce1/LyrA-like_dom"/>
</dbReference>